<dbReference type="SUPFAM" id="SSF48295">
    <property type="entry name" value="TrpR-like"/>
    <property type="match status" value="1"/>
</dbReference>
<dbReference type="Proteomes" id="UP000315816">
    <property type="component" value="Unassembled WGS sequence"/>
</dbReference>
<organism evidence="2 3">
    <name type="scientific">Aliiroseovarius halocynthiae</name>
    <dbReference type="NCBI Taxonomy" id="985055"/>
    <lineage>
        <taxon>Bacteria</taxon>
        <taxon>Pseudomonadati</taxon>
        <taxon>Pseudomonadota</taxon>
        <taxon>Alphaproteobacteria</taxon>
        <taxon>Rhodobacterales</taxon>
        <taxon>Paracoccaceae</taxon>
        <taxon>Aliiroseovarius</taxon>
    </lineage>
</organism>
<keyword evidence="3" id="KW-1185">Reference proteome</keyword>
<gene>
    <name evidence="2" type="ORF">FIL88_02310</name>
</gene>
<dbReference type="AlphaFoldDB" id="A0A545SU09"/>
<comment type="caution">
    <text evidence="2">The sequence shown here is derived from an EMBL/GenBank/DDBJ whole genome shotgun (WGS) entry which is preliminary data.</text>
</comment>
<reference evidence="2 3" key="1">
    <citation type="submission" date="2019-06" db="EMBL/GenBank/DDBJ databases">
        <title>A novel species of marine bacteria.</title>
        <authorList>
            <person name="Wang Y."/>
        </authorList>
    </citation>
    <scope>NUCLEOTIDE SEQUENCE [LARGE SCALE GENOMIC DNA]</scope>
    <source>
        <strain evidence="2 3">MA1-10</strain>
    </source>
</reference>
<feature type="region of interest" description="Disordered" evidence="1">
    <location>
        <begin position="75"/>
        <end position="109"/>
    </location>
</feature>
<dbReference type="EMBL" id="VICH01000004">
    <property type="protein sequence ID" value="TQV68443.1"/>
    <property type="molecule type" value="Genomic_DNA"/>
</dbReference>
<name>A0A545SU09_9RHOB</name>
<evidence type="ECO:0000313" key="2">
    <source>
        <dbReference type="EMBL" id="TQV68443.1"/>
    </source>
</evidence>
<evidence type="ECO:0000313" key="3">
    <source>
        <dbReference type="Proteomes" id="UP000315816"/>
    </source>
</evidence>
<sequence length="125" mass="13384">MSSQNLGELASNQKIDKVFHVYGYSIPVAKDGGRLWSTKLKREMGQGMRSGTLSVGEVRKTCRVSDSTAYNWKKHGRGAAAAPKQTKNLAPNSTEVKVESPSDNFTGLGASSGVQTLRVRIATAA</sequence>
<proteinExistence type="predicted"/>
<evidence type="ECO:0000256" key="1">
    <source>
        <dbReference type="SAM" id="MobiDB-lite"/>
    </source>
</evidence>
<dbReference type="InterPro" id="IPR010921">
    <property type="entry name" value="Trp_repressor/repl_initiator"/>
</dbReference>
<dbReference type="GO" id="GO:0043565">
    <property type="term" value="F:sequence-specific DNA binding"/>
    <property type="evidence" value="ECO:0007669"/>
    <property type="project" value="InterPro"/>
</dbReference>
<dbReference type="RefSeq" id="WP_142852195.1">
    <property type="nucleotide sequence ID" value="NZ_FXWW01000001.1"/>
</dbReference>
<accession>A0A545SU09</accession>
<dbReference type="OrthoDB" id="7709536at2"/>
<protein>
    <submittedName>
        <fullName evidence="2">Uncharacterized protein</fullName>
    </submittedName>
</protein>
<feature type="compositionally biased region" description="Polar residues" evidence="1">
    <location>
        <begin position="85"/>
        <end position="105"/>
    </location>
</feature>